<evidence type="ECO:0000256" key="6">
    <source>
        <dbReference type="ARBA" id="ARBA00022630"/>
    </source>
</evidence>
<dbReference type="PATRIC" id="fig|42256.3.peg.90"/>
<evidence type="ECO:0000256" key="13">
    <source>
        <dbReference type="SAM" id="MobiDB-lite"/>
    </source>
</evidence>
<dbReference type="eggNOG" id="COG0029">
    <property type="taxonomic scope" value="Bacteria"/>
</dbReference>
<evidence type="ECO:0000256" key="3">
    <source>
        <dbReference type="ARBA" id="ARBA00008562"/>
    </source>
</evidence>
<evidence type="ECO:0000256" key="11">
    <source>
        <dbReference type="ARBA" id="ARBA00030386"/>
    </source>
</evidence>
<dbReference type="InterPro" id="IPR027477">
    <property type="entry name" value="Succ_DH/fumarate_Rdtase_cat_sf"/>
</dbReference>
<dbReference type="GO" id="GO:0034628">
    <property type="term" value="P:'de novo' NAD+ biosynthetic process from L-aspartate"/>
    <property type="evidence" value="ECO:0007669"/>
    <property type="project" value="TreeGrafter"/>
</dbReference>
<dbReference type="GO" id="GO:0008734">
    <property type="term" value="F:L-aspartate oxidase activity"/>
    <property type="evidence" value="ECO:0007669"/>
    <property type="project" value="UniProtKB-EC"/>
</dbReference>
<evidence type="ECO:0000256" key="8">
    <source>
        <dbReference type="ARBA" id="ARBA00022827"/>
    </source>
</evidence>
<evidence type="ECO:0000313" key="15">
    <source>
        <dbReference type="EMBL" id="AHY45373.1"/>
    </source>
</evidence>
<accession>A0A023WZ53</accession>
<dbReference type="InterPro" id="IPR036188">
    <property type="entry name" value="FAD/NAD-bd_sf"/>
</dbReference>
<dbReference type="Gene3D" id="1.20.58.100">
    <property type="entry name" value="Fumarate reductase/succinate dehydrogenase flavoprotein-like, C-terminal domain"/>
    <property type="match status" value="1"/>
</dbReference>
<keyword evidence="7" id="KW-0662">Pyridine nucleotide biosynthesis</keyword>
<dbReference type="FunFam" id="3.90.700.10:FF:000002">
    <property type="entry name" value="L-aspartate oxidase"/>
    <property type="match status" value="1"/>
</dbReference>
<dbReference type="SUPFAM" id="SSF51905">
    <property type="entry name" value="FAD/NAD(P)-binding domain"/>
    <property type="match status" value="1"/>
</dbReference>
<feature type="region of interest" description="Disordered" evidence="13">
    <location>
        <begin position="497"/>
        <end position="522"/>
    </location>
</feature>
<comment type="function">
    <text evidence="10">Catalyzes the oxidation of L-aspartate to iminoaspartate, the first step in the de novo biosynthesis of NAD(+).</text>
</comment>
<dbReference type="Gene3D" id="3.50.50.60">
    <property type="entry name" value="FAD/NAD(P)-binding domain"/>
    <property type="match status" value="1"/>
</dbReference>
<evidence type="ECO:0000256" key="7">
    <source>
        <dbReference type="ARBA" id="ARBA00022642"/>
    </source>
</evidence>
<comment type="cofactor">
    <cofactor evidence="1">
        <name>FAD</name>
        <dbReference type="ChEBI" id="CHEBI:57692"/>
    </cofactor>
</comment>
<evidence type="ECO:0000313" key="17">
    <source>
        <dbReference type="Proteomes" id="UP000025229"/>
    </source>
</evidence>
<feature type="domain" description="FAD-dependent oxidoreductase 2 FAD-binding" evidence="14">
    <location>
        <begin position="12"/>
        <end position="396"/>
    </location>
</feature>
<dbReference type="InterPro" id="IPR003953">
    <property type="entry name" value="FAD-dep_OxRdtase_2_FAD-bd"/>
</dbReference>
<evidence type="ECO:0000256" key="5">
    <source>
        <dbReference type="ARBA" id="ARBA00021901"/>
    </source>
</evidence>
<evidence type="ECO:0000256" key="12">
    <source>
        <dbReference type="ARBA" id="ARBA00048305"/>
    </source>
</evidence>
<dbReference type="STRING" id="42256.RradSPS_0090"/>
<dbReference type="SUPFAM" id="SSF46977">
    <property type="entry name" value="Succinate dehydrogenase/fumarate reductase flavoprotein C-terminal domain"/>
    <property type="match status" value="1"/>
</dbReference>
<sequence>MSPEALSGRTFDVVVVGAGISGASAALAAAERGSRVALLTKEPDPAESNTRYAQGGIIYTAPEDSPERLTRDVLDAGGLAGDPSAVRLLAERGPADVRELLMERLSVPFDRDAGGGVSLTREGGHSVARIAHHRDTTGEVVQARLLEAIRSEPRITLVTGARASRLLGPDGTELRPGGCCSGVAVIVGEEEWTVPAGAVVLASGGYAALYASTTNPPGATGDGLALALRAGAATRDLHYVQFHPTALYAPGRAGRSVLVSEAVRGEGGVLVDEEGREVVRKHPSGSLAPRDAVSREAVRSMRETGSPCVYLDATPRRTGRSPGWFARRFPAVYAACRDAGVDPEVEAIPVAPAAHYTCGGVGTDLDGRTSVPGLLAAGEVASTGVHGANRLASTSLLEGLVFGLRAGRTAALEGSRPAQWPARQTAGTLTRAGCPAEWERLRALLQERAGILRDAEGLEAGLAEVEELRARHAGERGAFGDALLVAEGVLRDALGERGSRGCHHRTDMEDVKREHEVAGLPG</sequence>
<dbReference type="InterPro" id="IPR005288">
    <property type="entry name" value="NadB"/>
</dbReference>
<comment type="pathway">
    <text evidence="2">Cofactor biosynthesis; NAD(+) biosynthesis; iminoaspartate from L-aspartate (oxidase route): step 1/1.</text>
</comment>
<dbReference type="EMBL" id="CP007514">
    <property type="protein sequence ID" value="AHY45373.1"/>
    <property type="molecule type" value="Genomic_DNA"/>
</dbReference>
<dbReference type="AlphaFoldDB" id="A0A023WZ53"/>
<dbReference type="PANTHER" id="PTHR42716:SF2">
    <property type="entry name" value="L-ASPARTATE OXIDASE, CHLOROPLASTIC"/>
    <property type="match status" value="1"/>
</dbReference>
<dbReference type="Gene3D" id="3.90.700.10">
    <property type="entry name" value="Succinate dehydrogenase/fumarate reductase flavoprotein, catalytic domain"/>
    <property type="match status" value="1"/>
</dbReference>
<dbReference type="Proteomes" id="UP000025229">
    <property type="component" value="Chromosome"/>
</dbReference>
<dbReference type="KEGG" id="rrd:RradSPS_0090"/>
<evidence type="ECO:0000256" key="9">
    <source>
        <dbReference type="ARBA" id="ARBA00023002"/>
    </source>
</evidence>
<dbReference type="SUPFAM" id="SSF56425">
    <property type="entry name" value="Succinate dehydrogenase/fumarate reductase flavoprotein, catalytic domain"/>
    <property type="match status" value="1"/>
</dbReference>
<comment type="catalytic activity">
    <reaction evidence="12">
        <text>L-aspartate + O2 = iminosuccinate + H2O2</text>
        <dbReference type="Rhea" id="RHEA:25876"/>
        <dbReference type="ChEBI" id="CHEBI:15379"/>
        <dbReference type="ChEBI" id="CHEBI:16240"/>
        <dbReference type="ChEBI" id="CHEBI:29991"/>
        <dbReference type="ChEBI" id="CHEBI:77875"/>
        <dbReference type="EC" id="1.4.3.16"/>
    </reaction>
    <physiologicalReaction direction="left-to-right" evidence="12">
        <dbReference type="Rhea" id="RHEA:25877"/>
    </physiologicalReaction>
</comment>
<keyword evidence="8" id="KW-0274">FAD</keyword>
<organism evidence="15 17">
    <name type="scientific">Rubrobacter radiotolerans</name>
    <name type="common">Arthrobacter radiotolerans</name>
    <dbReference type="NCBI Taxonomy" id="42256"/>
    <lineage>
        <taxon>Bacteria</taxon>
        <taxon>Bacillati</taxon>
        <taxon>Actinomycetota</taxon>
        <taxon>Rubrobacteria</taxon>
        <taxon>Rubrobacterales</taxon>
        <taxon>Rubrobacteraceae</taxon>
        <taxon>Rubrobacter</taxon>
    </lineage>
</organism>
<name>A0A023WZ53_RUBRA</name>
<dbReference type="HOGENOM" id="CLU_014312_3_2_11"/>
<dbReference type="EC" id="1.4.3.16" evidence="4"/>
<evidence type="ECO:0000313" key="16">
    <source>
        <dbReference type="EMBL" id="MDX5892784.1"/>
    </source>
</evidence>
<dbReference type="InterPro" id="IPR037099">
    <property type="entry name" value="Fum_R/Succ_DH_flav-like_C_sf"/>
</dbReference>
<evidence type="ECO:0000256" key="2">
    <source>
        <dbReference type="ARBA" id="ARBA00004950"/>
    </source>
</evidence>
<evidence type="ECO:0000256" key="4">
    <source>
        <dbReference type="ARBA" id="ARBA00012173"/>
    </source>
</evidence>
<reference evidence="16" key="2">
    <citation type="submission" date="2023-11" db="EMBL/GenBank/DDBJ databases">
        <title>MicrobeMod: A computational toolkit for identifying prokaryotic methylation and restriction-modification with nanopore sequencing.</title>
        <authorList>
            <person name="Crits-Christoph A."/>
            <person name="Kang S.C."/>
            <person name="Lee H."/>
            <person name="Ostrov N."/>
        </authorList>
    </citation>
    <scope>NUCLEOTIDE SEQUENCE</scope>
    <source>
        <strain evidence="16">ATCC 51242</strain>
    </source>
</reference>
<dbReference type="EMBL" id="JAWXXX010000001">
    <property type="protein sequence ID" value="MDX5892784.1"/>
    <property type="molecule type" value="Genomic_DNA"/>
</dbReference>
<evidence type="ECO:0000256" key="1">
    <source>
        <dbReference type="ARBA" id="ARBA00001974"/>
    </source>
</evidence>
<dbReference type="OrthoDB" id="9805351at2"/>
<dbReference type="RefSeq" id="WP_051589153.1">
    <property type="nucleotide sequence ID" value="NZ_CP007514.1"/>
</dbReference>
<dbReference type="Pfam" id="PF00890">
    <property type="entry name" value="FAD_binding_2"/>
    <property type="match status" value="1"/>
</dbReference>
<evidence type="ECO:0000259" key="14">
    <source>
        <dbReference type="Pfam" id="PF00890"/>
    </source>
</evidence>
<dbReference type="PANTHER" id="PTHR42716">
    <property type="entry name" value="L-ASPARTATE OXIDASE"/>
    <property type="match status" value="1"/>
</dbReference>
<reference evidence="15 17" key="1">
    <citation type="submission" date="2014-03" db="EMBL/GenBank/DDBJ databases">
        <title>Complete genome sequence of the Radio-Resistant Rubrobacter radiotolerans RSPS-4.</title>
        <authorList>
            <person name="Egas C.C."/>
            <person name="Barroso C.C."/>
            <person name="Froufe H.J.C."/>
            <person name="Pacheco J.J."/>
            <person name="Albuquerque L.L."/>
            <person name="da Costa M.M.S."/>
        </authorList>
    </citation>
    <scope>NUCLEOTIDE SEQUENCE [LARGE SCALE GENOMIC DNA]</scope>
    <source>
        <strain evidence="15 17">RSPS-4</strain>
    </source>
</reference>
<dbReference type="UniPathway" id="UPA00253">
    <property type="reaction ID" value="UER00326"/>
</dbReference>
<keyword evidence="6" id="KW-0285">Flavoprotein</keyword>
<dbReference type="Proteomes" id="UP001281130">
    <property type="component" value="Unassembled WGS sequence"/>
</dbReference>
<dbReference type="GO" id="GO:0033765">
    <property type="term" value="F:steroid dehydrogenase activity, acting on the CH-CH group of donors"/>
    <property type="evidence" value="ECO:0007669"/>
    <property type="project" value="UniProtKB-ARBA"/>
</dbReference>
<evidence type="ECO:0000256" key="10">
    <source>
        <dbReference type="ARBA" id="ARBA00029426"/>
    </source>
</evidence>
<protein>
    <recommendedName>
        <fullName evidence="5">L-aspartate oxidase</fullName>
        <ecNumber evidence="4">1.4.3.16</ecNumber>
    </recommendedName>
    <alternativeName>
        <fullName evidence="11">Quinolinate synthase B</fullName>
    </alternativeName>
</protein>
<dbReference type="PRINTS" id="PR00368">
    <property type="entry name" value="FADPNR"/>
</dbReference>
<dbReference type="PRINTS" id="PR00411">
    <property type="entry name" value="PNDRDTASEI"/>
</dbReference>
<proteinExistence type="inferred from homology"/>
<gene>
    <name evidence="15" type="ORF">RradSPS_0090</name>
    <name evidence="16" type="ORF">SIL72_01960</name>
</gene>
<keyword evidence="9" id="KW-0560">Oxidoreductase</keyword>
<keyword evidence="17" id="KW-1185">Reference proteome</keyword>
<comment type="similarity">
    <text evidence="3">Belongs to the FAD-dependent oxidoreductase 2 family. NadB subfamily.</text>
</comment>